<reference evidence="1" key="1">
    <citation type="submission" date="2018-05" db="EMBL/GenBank/DDBJ databases">
        <authorList>
            <person name="Lanie J.A."/>
            <person name="Ng W.-L."/>
            <person name="Kazmierczak K.M."/>
            <person name="Andrzejewski T.M."/>
            <person name="Davidsen T.M."/>
            <person name="Wayne K.J."/>
            <person name="Tettelin H."/>
            <person name="Glass J.I."/>
            <person name="Rusch D."/>
            <person name="Podicherti R."/>
            <person name="Tsui H.-C.T."/>
            <person name="Winkler M.E."/>
        </authorList>
    </citation>
    <scope>NUCLEOTIDE SEQUENCE</scope>
</reference>
<sequence>MLLLSKKIVNLLLVLMLINLPVIKAGEGGVRKKLRAWNQLKNARVYLKTGQL</sequence>
<protein>
    <submittedName>
        <fullName evidence="1">Uncharacterized protein</fullName>
    </submittedName>
</protein>
<accession>A0A383BV25</accession>
<gene>
    <name evidence="1" type="ORF">METZ01_LOCUS476585</name>
</gene>
<organism evidence="1">
    <name type="scientific">marine metagenome</name>
    <dbReference type="NCBI Taxonomy" id="408172"/>
    <lineage>
        <taxon>unclassified sequences</taxon>
        <taxon>metagenomes</taxon>
        <taxon>ecological metagenomes</taxon>
    </lineage>
</organism>
<dbReference type="EMBL" id="UINC01203463">
    <property type="protein sequence ID" value="SVE23731.1"/>
    <property type="molecule type" value="Genomic_DNA"/>
</dbReference>
<evidence type="ECO:0000313" key="1">
    <source>
        <dbReference type="EMBL" id="SVE23731.1"/>
    </source>
</evidence>
<proteinExistence type="predicted"/>
<feature type="non-terminal residue" evidence="1">
    <location>
        <position position="52"/>
    </location>
</feature>
<dbReference type="AlphaFoldDB" id="A0A383BV25"/>
<name>A0A383BV25_9ZZZZ</name>